<proteinExistence type="inferred from homology"/>
<reference evidence="4 6" key="1">
    <citation type="submission" date="2015-09" db="EMBL/GenBank/DDBJ databases">
        <authorList>
            <consortium name="Pathogen Informatics"/>
        </authorList>
    </citation>
    <scope>NUCLEOTIDE SEQUENCE [LARGE SCALE GENOMIC DNA]</scope>
    <source>
        <strain evidence="4 6">2789STDY5834970</strain>
    </source>
</reference>
<dbReference type="RefSeq" id="WP_055186463.1">
    <property type="nucleotide sequence ID" value="NZ_CYXN01000020.1"/>
</dbReference>
<dbReference type="PANTHER" id="PTHR43673:SF10">
    <property type="entry name" value="NADH DEHYDROGENASE_NAD(P)H NITROREDUCTASE XCC3605-RELATED"/>
    <property type="match status" value="1"/>
</dbReference>
<dbReference type="PANTHER" id="PTHR43673">
    <property type="entry name" value="NAD(P)H NITROREDUCTASE YDGI-RELATED"/>
    <property type="match status" value="1"/>
</dbReference>
<comment type="similarity">
    <text evidence="1">Belongs to the nitroreductase family.</text>
</comment>
<dbReference type="EC" id="1.6.99.-" evidence="4"/>
<evidence type="ECO:0000313" key="7">
    <source>
        <dbReference type="Proteomes" id="UP000220480"/>
    </source>
</evidence>
<dbReference type="EMBL" id="CYXN01000020">
    <property type="protein sequence ID" value="CUN13458.1"/>
    <property type="molecule type" value="Genomic_DNA"/>
</dbReference>
<reference evidence="5" key="3">
    <citation type="submission" date="2017-07" db="EMBL/GenBank/DDBJ databases">
        <authorList>
            <person name="Sun Z.S."/>
            <person name="Albrecht U."/>
            <person name="Echele G."/>
            <person name="Lee C.C."/>
        </authorList>
    </citation>
    <scope>NUCLEOTIDE SEQUENCE</scope>
    <source>
        <strain evidence="5">CNCM I 4644</strain>
    </source>
</reference>
<protein>
    <submittedName>
        <fullName evidence="5">Diguanylate cyclase</fullName>
    </submittedName>
    <submittedName>
        <fullName evidence="4">NADPH-flavin oxidoreductase</fullName>
        <ecNumber evidence="4">1.6.99.-</ecNumber>
    </submittedName>
</protein>
<organism evidence="4 6">
    <name type="scientific">Faecalibacterium prausnitzii</name>
    <dbReference type="NCBI Taxonomy" id="853"/>
    <lineage>
        <taxon>Bacteria</taxon>
        <taxon>Bacillati</taxon>
        <taxon>Bacillota</taxon>
        <taxon>Clostridia</taxon>
        <taxon>Eubacteriales</taxon>
        <taxon>Oscillospiraceae</taxon>
        <taxon>Faecalibacterium</taxon>
    </lineage>
</organism>
<evidence type="ECO:0000313" key="6">
    <source>
        <dbReference type="Proteomes" id="UP000095649"/>
    </source>
</evidence>
<dbReference type="InterPro" id="IPR000415">
    <property type="entry name" value="Nitroreductase-like"/>
</dbReference>
<dbReference type="Proteomes" id="UP000220480">
    <property type="component" value="Unassembled WGS sequence"/>
</dbReference>
<dbReference type="Pfam" id="PF00881">
    <property type="entry name" value="Nitroreductase"/>
    <property type="match status" value="1"/>
</dbReference>
<dbReference type="AlphaFoldDB" id="A0A173UIR2"/>
<accession>A0A173UIR2</accession>
<evidence type="ECO:0000313" key="4">
    <source>
        <dbReference type="EMBL" id="CUN13458.1"/>
    </source>
</evidence>
<feature type="domain" description="Nitroreductase" evidence="3">
    <location>
        <begin position="9"/>
        <end position="154"/>
    </location>
</feature>
<dbReference type="Proteomes" id="UP000095649">
    <property type="component" value="Unassembled WGS sequence"/>
</dbReference>
<evidence type="ECO:0000256" key="1">
    <source>
        <dbReference type="ARBA" id="ARBA00007118"/>
    </source>
</evidence>
<evidence type="ECO:0000313" key="5">
    <source>
        <dbReference type="EMBL" id="PDX84176.1"/>
    </source>
</evidence>
<dbReference type="CDD" id="cd02136">
    <property type="entry name" value="PnbA_NfnB-like"/>
    <property type="match status" value="1"/>
</dbReference>
<keyword evidence="2 4" id="KW-0560">Oxidoreductase</keyword>
<name>A0A173UIR2_9FIRM</name>
<gene>
    <name evidence="4" type="primary">frp</name>
    <name evidence="5" type="ORF">CGS59_07075</name>
    <name evidence="4" type="ORF">ERS852582_02080</name>
</gene>
<dbReference type="OrthoDB" id="9783470at2"/>
<dbReference type="EMBL" id="NMTZ01000018">
    <property type="protein sequence ID" value="PDX84176.1"/>
    <property type="molecule type" value="Genomic_DNA"/>
</dbReference>
<evidence type="ECO:0000259" key="3">
    <source>
        <dbReference type="Pfam" id="PF00881"/>
    </source>
</evidence>
<dbReference type="GO" id="GO:0016491">
    <property type="term" value="F:oxidoreductase activity"/>
    <property type="evidence" value="ECO:0007669"/>
    <property type="project" value="UniProtKB-KW"/>
</dbReference>
<dbReference type="InterPro" id="IPR029479">
    <property type="entry name" value="Nitroreductase"/>
</dbReference>
<dbReference type="SUPFAM" id="SSF55469">
    <property type="entry name" value="FMN-dependent nitroreductase-like"/>
    <property type="match status" value="1"/>
</dbReference>
<sequence length="173" mass="18376">MTNETLQTIRSRRSCRAYEPRQITDAELDAVLEAGTYAASAMGRQSAKIVVVQDAATRAQLTRMNAAVMGADSDPMYGAPTILVVLADAHANCAVQDGSLVMGNLMLAAASLGLGSCWINRAREEFDSAEGKALLKKWGIEGDWIGVGHCILGYPAAAPKPAAPRKPDYIVKV</sequence>
<dbReference type="Gene3D" id="3.40.109.10">
    <property type="entry name" value="NADH Oxidase"/>
    <property type="match status" value="1"/>
</dbReference>
<evidence type="ECO:0000256" key="2">
    <source>
        <dbReference type="ARBA" id="ARBA00023002"/>
    </source>
</evidence>
<reference evidence="5 7" key="2">
    <citation type="journal article" date="2017" name="Front. Microbiol.">
        <title>New Insights into the Diversity of the Genus Faecalibacterium.</title>
        <authorList>
            <person name="Benevides L."/>
            <person name="Burman S."/>
            <person name="Martin R."/>
            <person name="Robert V."/>
            <person name="Thomas M."/>
            <person name="Miquel S."/>
            <person name="Chain F."/>
            <person name="Sokol H."/>
            <person name="Bermudez-Humaran L.G."/>
            <person name="Morrison M."/>
            <person name="Langella P."/>
            <person name="Azevedo V.A."/>
            <person name="Chatel J.M."/>
            <person name="Soares S."/>
        </authorList>
    </citation>
    <scope>NUCLEOTIDE SEQUENCE [LARGE SCALE GENOMIC DNA]</scope>
    <source>
        <strain evidence="5 7">CNCM I 4644</strain>
    </source>
</reference>